<evidence type="ECO:0000313" key="5">
    <source>
        <dbReference type="EMBL" id="EMF08293.1"/>
    </source>
</evidence>
<dbReference type="STRING" id="692275.M3BQ68"/>
<dbReference type="SUPFAM" id="SSF51556">
    <property type="entry name" value="Metallo-dependent hydrolases"/>
    <property type="match status" value="1"/>
</dbReference>
<dbReference type="InterPro" id="IPR006680">
    <property type="entry name" value="Amidohydro-rel"/>
</dbReference>
<dbReference type="GeneID" id="27907180"/>
<dbReference type="GO" id="GO:0016814">
    <property type="term" value="F:hydrolase activity, acting on carbon-nitrogen (but not peptide) bonds, in cyclic amidines"/>
    <property type="evidence" value="ECO:0007669"/>
    <property type="project" value="UniProtKB-ARBA"/>
</dbReference>
<accession>M3BQ68</accession>
<dbReference type="PANTHER" id="PTHR43794">
    <property type="entry name" value="AMINOHYDROLASE SSNA-RELATED"/>
    <property type="match status" value="1"/>
</dbReference>
<dbReference type="GO" id="GO:0019239">
    <property type="term" value="F:deaminase activity"/>
    <property type="evidence" value="ECO:0007669"/>
    <property type="project" value="UniProtKB-ARBA"/>
</dbReference>
<feature type="domain" description="Amidohydrolase-related" evidence="4">
    <location>
        <begin position="56"/>
        <end position="424"/>
    </location>
</feature>
<keyword evidence="6" id="KW-1185">Reference proteome</keyword>
<dbReference type="FunFam" id="3.20.20.140:FF:000014">
    <property type="entry name" value="5-methylthioadenosine/S-adenosylhomocysteine deaminase"/>
    <property type="match status" value="1"/>
</dbReference>
<dbReference type="Gene3D" id="3.20.20.140">
    <property type="entry name" value="Metal-dependent hydrolases"/>
    <property type="match status" value="1"/>
</dbReference>
<dbReference type="GO" id="GO:0046872">
    <property type="term" value="F:metal ion binding"/>
    <property type="evidence" value="ECO:0007669"/>
    <property type="project" value="UniProtKB-KW"/>
</dbReference>
<dbReference type="CDD" id="cd01298">
    <property type="entry name" value="ATZ_TRZ_like"/>
    <property type="match status" value="1"/>
</dbReference>
<sequence>MLYTNATILTLDKTRSIYLHTGSILVSNHTIAAIGPTSLLTSQYPNEPLQDLTGRIIIPGLINTHIHTAQTLLRGTADDLELVSWLCERIWPLQGNFTAADGLCAAKLSIAEMLLSGTTCFLESMFADRYGFEGLCEAVEESGIRGCLGKIVMDQGKYADGGEEGRWKMHEGLVETREQSLGGAVRMWEEWDGKAEGRIRVWFGARTPGGVSESLYQEMAEISRTKNIPITMHCAESPTDSIFFASQNHTAISYCTSLNLLSPRTVLVHMIHLSSSDIHTLSQTGTHVVHCPSSNLKLASGICRVPDLLDAGINLTLGTDGAPCNNTSSMFSEMRLAGILHKVTSMNPTVVPAETVLEAATINGAKALGLEHLIGSLEVGKRADFVVLDMRAVHLQPWFNPVSAVVYSATGRDVEMVVVDGKEVVQEGKLKTLDVEMVWKEAQWRAKEVVQRAGLMEKVGAKWPVV</sequence>
<dbReference type="Pfam" id="PF01979">
    <property type="entry name" value="Amidohydro_1"/>
    <property type="match status" value="1"/>
</dbReference>
<dbReference type="OMA" id="WLVPVEP"/>
<dbReference type="SUPFAM" id="SSF51338">
    <property type="entry name" value="Composite domain of metallo-dependent hydrolases"/>
    <property type="match status" value="2"/>
</dbReference>
<keyword evidence="3" id="KW-0862">Zinc</keyword>
<dbReference type="EMBL" id="KB456271">
    <property type="protein sequence ID" value="EMF08293.1"/>
    <property type="molecule type" value="Genomic_DNA"/>
</dbReference>
<dbReference type="OrthoDB" id="194468at2759"/>
<dbReference type="InterPro" id="IPR032466">
    <property type="entry name" value="Metal_Hydrolase"/>
</dbReference>
<keyword evidence="1" id="KW-0479">Metal-binding</keyword>
<evidence type="ECO:0000259" key="4">
    <source>
        <dbReference type="Pfam" id="PF01979"/>
    </source>
</evidence>
<gene>
    <name evidence="5" type="ORF">SEPMUDRAFT_73803</name>
</gene>
<evidence type="ECO:0000256" key="1">
    <source>
        <dbReference type="ARBA" id="ARBA00022723"/>
    </source>
</evidence>
<proteinExistence type="predicted"/>
<dbReference type="Proteomes" id="UP000016931">
    <property type="component" value="Unassembled WGS sequence"/>
</dbReference>
<protein>
    <submittedName>
        <fullName evidence="5">Amidohydro_1-domain-containing protein</fullName>
    </submittedName>
</protein>
<reference evidence="5 6" key="1">
    <citation type="journal article" date="2012" name="PLoS Pathog.">
        <title>Diverse lifestyles and strategies of plant pathogenesis encoded in the genomes of eighteen Dothideomycetes fungi.</title>
        <authorList>
            <person name="Ohm R.A."/>
            <person name="Feau N."/>
            <person name="Henrissat B."/>
            <person name="Schoch C.L."/>
            <person name="Horwitz B.A."/>
            <person name="Barry K.W."/>
            <person name="Condon B.J."/>
            <person name="Copeland A.C."/>
            <person name="Dhillon B."/>
            <person name="Glaser F."/>
            <person name="Hesse C.N."/>
            <person name="Kosti I."/>
            <person name="LaButti K."/>
            <person name="Lindquist E.A."/>
            <person name="Lucas S."/>
            <person name="Salamov A.A."/>
            <person name="Bradshaw R.E."/>
            <person name="Ciuffetti L."/>
            <person name="Hamelin R.C."/>
            <person name="Kema G.H.J."/>
            <person name="Lawrence C."/>
            <person name="Scott J.A."/>
            <person name="Spatafora J.W."/>
            <person name="Turgeon B.G."/>
            <person name="de Wit P.J.G.M."/>
            <person name="Zhong S."/>
            <person name="Goodwin S.B."/>
            <person name="Grigoriev I.V."/>
        </authorList>
    </citation>
    <scope>NUCLEOTIDE SEQUENCE [LARGE SCALE GENOMIC DNA]</scope>
    <source>
        <strain evidence="5 6">SO2202</strain>
    </source>
</reference>
<dbReference type="RefSeq" id="XP_016756414.1">
    <property type="nucleotide sequence ID" value="XM_016910043.1"/>
</dbReference>
<evidence type="ECO:0000256" key="3">
    <source>
        <dbReference type="ARBA" id="ARBA00022833"/>
    </source>
</evidence>
<organism evidence="5 6">
    <name type="scientific">Sphaerulina musiva (strain SO2202)</name>
    <name type="common">Poplar stem canker fungus</name>
    <name type="synonym">Septoria musiva</name>
    <dbReference type="NCBI Taxonomy" id="692275"/>
    <lineage>
        <taxon>Eukaryota</taxon>
        <taxon>Fungi</taxon>
        <taxon>Dikarya</taxon>
        <taxon>Ascomycota</taxon>
        <taxon>Pezizomycotina</taxon>
        <taxon>Dothideomycetes</taxon>
        <taxon>Dothideomycetidae</taxon>
        <taxon>Mycosphaerellales</taxon>
        <taxon>Mycosphaerellaceae</taxon>
        <taxon>Sphaerulina</taxon>
    </lineage>
</organism>
<dbReference type="InterPro" id="IPR011059">
    <property type="entry name" value="Metal-dep_hydrolase_composite"/>
</dbReference>
<name>M3BQ68_SPHMS</name>
<dbReference type="Gene3D" id="2.30.40.10">
    <property type="entry name" value="Urease, subunit C, domain 1"/>
    <property type="match status" value="1"/>
</dbReference>
<evidence type="ECO:0000256" key="2">
    <source>
        <dbReference type="ARBA" id="ARBA00022801"/>
    </source>
</evidence>
<dbReference type="eggNOG" id="KOG3968">
    <property type="taxonomic scope" value="Eukaryota"/>
</dbReference>
<evidence type="ECO:0000313" key="6">
    <source>
        <dbReference type="Proteomes" id="UP000016931"/>
    </source>
</evidence>
<dbReference type="InterPro" id="IPR050287">
    <property type="entry name" value="MTA/SAH_deaminase"/>
</dbReference>
<dbReference type="PANTHER" id="PTHR43794:SF11">
    <property type="entry name" value="AMIDOHYDROLASE-RELATED DOMAIN-CONTAINING PROTEIN"/>
    <property type="match status" value="1"/>
</dbReference>
<keyword evidence="2" id="KW-0378">Hydrolase</keyword>
<dbReference type="HOGENOM" id="CLU_012358_2_1_1"/>
<dbReference type="AlphaFoldDB" id="M3BQ68"/>